<organism evidence="3 4">
    <name type="scientific">Ceratopteris richardii</name>
    <name type="common">Triangle waterfern</name>
    <dbReference type="NCBI Taxonomy" id="49495"/>
    <lineage>
        <taxon>Eukaryota</taxon>
        <taxon>Viridiplantae</taxon>
        <taxon>Streptophyta</taxon>
        <taxon>Embryophyta</taxon>
        <taxon>Tracheophyta</taxon>
        <taxon>Polypodiopsida</taxon>
        <taxon>Polypodiidae</taxon>
        <taxon>Polypodiales</taxon>
        <taxon>Pteridineae</taxon>
        <taxon>Pteridaceae</taxon>
        <taxon>Parkerioideae</taxon>
        <taxon>Ceratopteris</taxon>
    </lineage>
</organism>
<dbReference type="InterPro" id="IPR003676">
    <property type="entry name" value="SAUR_fam"/>
</dbReference>
<dbReference type="GO" id="GO:0009733">
    <property type="term" value="P:response to auxin"/>
    <property type="evidence" value="ECO:0007669"/>
    <property type="project" value="InterPro"/>
</dbReference>
<gene>
    <name evidence="3" type="ORF">KP509_25G059500</name>
</gene>
<evidence type="ECO:0000256" key="1">
    <source>
        <dbReference type="ARBA" id="ARBA00006974"/>
    </source>
</evidence>
<evidence type="ECO:0000313" key="4">
    <source>
        <dbReference type="Proteomes" id="UP000825935"/>
    </source>
</evidence>
<comment type="caution">
    <text evidence="3">The sequence shown here is derived from an EMBL/GenBank/DDBJ whole genome shotgun (WGS) entry which is preliminary data.</text>
</comment>
<protein>
    <submittedName>
        <fullName evidence="3">Uncharacterized protein</fullName>
    </submittedName>
</protein>
<name>A0A8T2RTA4_CERRI</name>
<dbReference type="EMBL" id="CM035430">
    <property type="protein sequence ID" value="KAH7298795.1"/>
    <property type="molecule type" value="Genomic_DNA"/>
</dbReference>
<proteinExistence type="inferred from homology"/>
<dbReference type="AlphaFoldDB" id="A0A8T2RTA4"/>
<dbReference type="PANTHER" id="PTHR31374:SF32">
    <property type="entry name" value="SAUR FAMILY PROTEIN"/>
    <property type="match status" value="1"/>
</dbReference>
<evidence type="ECO:0000256" key="2">
    <source>
        <dbReference type="SAM" id="MobiDB-lite"/>
    </source>
</evidence>
<dbReference type="Proteomes" id="UP000825935">
    <property type="component" value="Chromosome 25"/>
</dbReference>
<dbReference type="OrthoDB" id="1916968at2759"/>
<sequence length="207" mass="23191">MSLFRLYQIVRLREALRMWRKSAQRSRAGLARTSSLPGGGESRRSSSTNGGSSSARVPPGHLAVYVGQERERFVIKTSLLAHPLFRALLKKTEEEIGFHYEGGLSIPCEVAAFRRLLALMKGKRAADTMSMIMLKALSNHDNREQDPLLDVQDHHLEEHHVHSFHGLLSELLRIHIMDTSSRLPSRCCHGSRSSLMNGSVLQQLICG</sequence>
<dbReference type="OMA" id="CEVAAFR"/>
<feature type="region of interest" description="Disordered" evidence="2">
    <location>
        <begin position="29"/>
        <end position="59"/>
    </location>
</feature>
<dbReference type="PANTHER" id="PTHR31374">
    <property type="entry name" value="AUXIN-INDUCED PROTEIN-LIKE-RELATED"/>
    <property type="match status" value="1"/>
</dbReference>
<feature type="compositionally biased region" description="Low complexity" evidence="2">
    <location>
        <begin position="45"/>
        <end position="56"/>
    </location>
</feature>
<comment type="similarity">
    <text evidence="1">Belongs to the ARG7 family.</text>
</comment>
<accession>A0A8T2RTA4</accession>
<reference evidence="3" key="1">
    <citation type="submission" date="2021-08" db="EMBL/GenBank/DDBJ databases">
        <title>WGS assembly of Ceratopteris richardii.</title>
        <authorList>
            <person name="Marchant D.B."/>
            <person name="Chen G."/>
            <person name="Jenkins J."/>
            <person name="Shu S."/>
            <person name="Leebens-Mack J."/>
            <person name="Grimwood J."/>
            <person name="Schmutz J."/>
            <person name="Soltis P."/>
            <person name="Soltis D."/>
            <person name="Chen Z.-H."/>
        </authorList>
    </citation>
    <scope>NUCLEOTIDE SEQUENCE</scope>
    <source>
        <strain evidence="3">Whitten #5841</strain>
        <tissue evidence="3">Leaf</tissue>
    </source>
</reference>
<dbReference type="Pfam" id="PF02519">
    <property type="entry name" value="Auxin_inducible"/>
    <property type="match status" value="1"/>
</dbReference>
<keyword evidence="4" id="KW-1185">Reference proteome</keyword>
<evidence type="ECO:0000313" key="3">
    <source>
        <dbReference type="EMBL" id="KAH7298795.1"/>
    </source>
</evidence>